<dbReference type="InterPro" id="IPR050295">
    <property type="entry name" value="Plant_2OG-oxidoreductases"/>
</dbReference>
<dbReference type="InterPro" id="IPR044861">
    <property type="entry name" value="IPNS-like_FE2OG_OXY"/>
</dbReference>
<keyword evidence="6" id="KW-0847">Vitamin C</keyword>
<evidence type="ECO:0000256" key="1">
    <source>
        <dbReference type="ARBA" id="ARBA00004123"/>
    </source>
</evidence>
<dbReference type="Proteomes" id="UP001163823">
    <property type="component" value="Chromosome 11"/>
</dbReference>
<evidence type="ECO:0000256" key="8">
    <source>
        <dbReference type="ARBA" id="ARBA00023242"/>
    </source>
</evidence>
<comment type="subcellular location">
    <subcellularLocation>
        <location evidence="2">Cytoplasm</location>
    </subcellularLocation>
    <subcellularLocation>
        <location evidence="1">Nucleus</location>
    </subcellularLocation>
</comment>
<name>A0AAD7L3N8_QUISA</name>
<evidence type="ECO:0000256" key="3">
    <source>
        <dbReference type="ARBA" id="ARBA00008056"/>
    </source>
</evidence>
<reference evidence="12" key="1">
    <citation type="journal article" date="2023" name="Science">
        <title>Elucidation of the pathway for biosynthesis of saponin adjuvants from the soapbark tree.</title>
        <authorList>
            <person name="Reed J."/>
            <person name="Orme A."/>
            <person name="El-Demerdash A."/>
            <person name="Owen C."/>
            <person name="Martin L.B.B."/>
            <person name="Misra R.C."/>
            <person name="Kikuchi S."/>
            <person name="Rejzek M."/>
            <person name="Martin A.C."/>
            <person name="Harkess A."/>
            <person name="Leebens-Mack J."/>
            <person name="Louveau T."/>
            <person name="Stephenson M.J."/>
            <person name="Osbourn A."/>
        </authorList>
    </citation>
    <scope>NUCLEOTIDE SEQUENCE</scope>
    <source>
        <strain evidence="12">S10</strain>
    </source>
</reference>
<dbReference type="AlphaFoldDB" id="A0AAD7L3N8"/>
<gene>
    <name evidence="12" type="ORF">O6P43_026916</name>
</gene>
<comment type="similarity">
    <text evidence="3 10">Belongs to the iron/ascorbate-dependent oxidoreductase family.</text>
</comment>
<dbReference type="Pfam" id="PF14226">
    <property type="entry name" value="DIOX_N"/>
    <property type="match status" value="1"/>
</dbReference>
<evidence type="ECO:0000256" key="7">
    <source>
        <dbReference type="ARBA" id="ARBA00023004"/>
    </source>
</evidence>
<dbReference type="GO" id="GO:0046872">
    <property type="term" value="F:metal ion binding"/>
    <property type="evidence" value="ECO:0007669"/>
    <property type="project" value="UniProtKB-KW"/>
</dbReference>
<dbReference type="PROSITE" id="PS51471">
    <property type="entry name" value="FE2OG_OXY"/>
    <property type="match status" value="1"/>
</dbReference>
<evidence type="ECO:0000256" key="6">
    <source>
        <dbReference type="ARBA" id="ARBA00022896"/>
    </source>
</evidence>
<dbReference type="PANTHER" id="PTHR47991">
    <property type="entry name" value="OXOGLUTARATE/IRON-DEPENDENT DIOXYGENASE"/>
    <property type="match status" value="1"/>
</dbReference>
<evidence type="ECO:0000256" key="9">
    <source>
        <dbReference type="ARBA" id="ARBA00059922"/>
    </source>
</evidence>
<organism evidence="12 13">
    <name type="scientific">Quillaja saponaria</name>
    <name type="common">Soap bark tree</name>
    <dbReference type="NCBI Taxonomy" id="32244"/>
    <lineage>
        <taxon>Eukaryota</taxon>
        <taxon>Viridiplantae</taxon>
        <taxon>Streptophyta</taxon>
        <taxon>Embryophyta</taxon>
        <taxon>Tracheophyta</taxon>
        <taxon>Spermatophyta</taxon>
        <taxon>Magnoliopsida</taxon>
        <taxon>eudicotyledons</taxon>
        <taxon>Gunneridae</taxon>
        <taxon>Pentapetalae</taxon>
        <taxon>rosids</taxon>
        <taxon>fabids</taxon>
        <taxon>Fabales</taxon>
        <taxon>Quillajaceae</taxon>
        <taxon>Quillaja</taxon>
    </lineage>
</organism>
<dbReference type="GO" id="GO:0016491">
    <property type="term" value="F:oxidoreductase activity"/>
    <property type="evidence" value="ECO:0007669"/>
    <property type="project" value="UniProtKB-KW"/>
</dbReference>
<keyword evidence="7 10" id="KW-0408">Iron</keyword>
<keyword evidence="5 10" id="KW-0479">Metal-binding</keyword>
<sequence>MGMGEERSNASFTSAMTLEQSGVSSIPQSYVLPPSQRPNHNLNNISATLPIIDLSSLQDQSQRSQTVNSIRTACKEIGFFQVINHGIHESVMKDALDAAMGFFDLPTEEKMVLASDNVNEPVRYGTSINHVRDAVYFWRDFIKHYSHPISDWIPLWPSHPPNYKEKMGNYAKAVLVLQKQLMEIIIESLGLNPTYLQEEIKEGSQVLVVNCYPACPEPELTLGLPPHSDYGSITILLESHRGLQIQDHNNNWIPVQVSEKALMVQLGDQVEVMSNGQYKSVIHRVTVNPEEKRFSIASIHSLALEIKVGPASELVDEEHPKSYNQFSFRDFLDFITSNDTTGGRFIDTLKKP</sequence>
<feature type="domain" description="Fe2OG dioxygenase" evidence="11">
    <location>
        <begin position="202"/>
        <end position="302"/>
    </location>
</feature>
<keyword evidence="4" id="KW-0963">Cytoplasm</keyword>
<dbReference type="Pfam" id="PF03171">
    <property type="entry name" value="2OG-FeII_Oxy"/>
    <property type="match status" value="1"/>
</dbReference>
<dbReference type="GO" id="GO:0005634">
    <property type="term" value="C:nucleus"/>
    <property type="evidence" value="ECO:0007669"/>
    <property type="project" value="UniProtKB-SubCell"/>
</dbReference>
<dbReference type="SUPFAM" id="SSF51197">
    <property type="entry name" value="Clavaminate synthase-like"/>
    <property type="match status" value="1"/>
</dbReference>
<protein>
    <submittedName>
        <fullName evidence="12">2-oxoglutarate (2OG) and Fe(II)-dependent oxygenase superfamily protein</fullName>
    </submittedName>
</protein>
<keyword evidence="8" id="KW-0539">Nucleus</keyword>
<evidence type="ECO:0000256" key="10">
    <source>
        <dbReference type="RuleBase" id="RU003682"/>
    </source>
</evidence>
<keyword evidence="13" id="KW-1185">Reference proteome</keyword>
<dbReference type="InterPro" id="IPR005123">
    <property type="entry name" value="Oxoglu/Fe-dep_dioxygenase_dom"/>
</dbReference>
<evidence type="ECO:0000256" key="5">
    <source>
        <dbReference type="ARBA" id="ARBA00022723"/>
    </source>
</evidence>
<evidence type="ECO:0000256" key="4">
    <source>
        <dbReference type="ARBA" id="ARBA00022490"/>
    </source>
</evidence>
<accession>A0AAD7L3N8</accession>
<evidence type="ECO:0000256" key="2">
    <source>
        <dbReference type="ARBA" id="ARBA00004496"/>
    </source>
</evidence>
<dbReference type="FunFam" id="2.60.120.330:FF:000015">
    <property type="entry name" value="Protein DMR6-LIKE OXYGENASE 1"/>
    <property type="match status" value="1"/>
</dbReference>
<evidence type="ECO:0000259" key="11">
    <source>
        <dbReference type="PROSITE" id="PS51471"/>
    </source>
</evidence>
<comment type="function">
    <text evidence="9">Involved in the regulation of shoot development and salicylic acid (SA) homeostasis.</text>
</comment>
<proteinExistence type="inferred from homology"/>
<evidence type="ECO:0000313" key="13">
    <source>
        <dbReference type="Proteomes" id="UP001163823"/>
    </source>
</evidence>
<comment type="caution">
    <text evidence="12">The sequence shown here is derived from an EMBL/GenBank/DDBJ whole genome shotgun (WGS) entry which is preliminary data.</text>
</comment>
<dbReference type="KEGG" id="qsa:O6P43_026916"/>
<keyword evidence="10" id="KW-0560">Oxidoreductase</keyword>
<dbReference type="InterPro" id="IPR027443">
    <property type="entry name" value="IPNS-like_sf"/>
</dbReference>
<dbReference type="InterPro" id="IPR026992">
    <property type="entry name" value="DIOX_N"/>
</dbReference>
<dbReference type="GO" id="GO:0031418">
    <property type="term" value="F:L-ascorbic acid binding"/>
    <property type="evidence" value="ECO:0007669"/>
    <property type="project" value="UniProtKB-KW"/>
</dbReference>
<dbReference type="GO" id="GO:0005737">
    <property type="term" value="C:cytoplasm"/>
    <property type="evidence" value="ECO:0007669"/>
    <property type="project" value="UniProtKB-SubCell"/>
</dbReference>
<dbReference type="EMBL" id="JARAOO010000011">
    <property type="protein sequence ID" value="KAJ7950767.1"/>
    <property type="molecule type" value="Genomic_DNA"/>
</dbReference>
<dbReference type="Gene3D" id="2.60.120.330">
    <property type="entry name" value="B-lactam Antibiotic, Isopenicillin N Synthase, Chain"/>
    <property type="match status" value="1"/>
</dbReference>
<evidence type="ECO:0000313" key="12">
    <source>
        <dbReference type="EMBL" id="KAJ7950767.1"/>
    </source>
</evidence>